<evidence type="ECO:0000256" key="3">
    <source>
        <dbReference type="ARBA" id="ARBA00022676"/>
    </source>
</evidence>
<keyword evidence="4" id="KW-0808">Transferase</keyword>
<proteinExistence type="predicted"/>
<keyword evidence="7" id="KW-0472">Membrane</keyword>
<gene>
    <name evidence="9" type="ORF">RD2015_3200</name>
</gene>
<evidence type="ECO:0000256" key="2">
    <source>
        <dbReference type="ARBA" id="ARBA00022475"/>
    </source>
</evidence>
<feature type="domain" description="Glycosyltransferase RgtA/B/C/D-like" evidence="8">
    <location>
        <begin position="86"/>
        <end position="228"/>
    </location>
</feature>
<evidence type="ECO:0000313" key="9">
    <source>
        <dbReference type="EMBL" id="ALV07660.1"/>
    </source>
</evidence>
<dbReference type="STRING" id="76731.RD2015_3200"/>
<evidence type="ECO:0000256" key="1">
    <source>
        <dbReference type="ARBA" id="ARBA00004651"/>
    </source>
</evidence>
<keyword evidence="3" id="KW-0328">Glycosyltransferase</keyword>
<keyword evidence="6" id="KW-1133">Transmembrane helix</keyword>
<comment type="subcellular location">
    <subcellularLocation>
        <location evidence="1">Cell membrane</location>
        <topology evidence="1">Multi-pass membrane protein</topology>
    </subcellularLocation>
</comment>
<evidence type="ECO:0000256" key="7">
    <source>
        <dbReference type="ARBA" id="ARBA00023136"/>
    </source>
</evidence>
<dbReference type="InterPro" id="IPR038731">
    <property type="entry name" value="RgtA/B/C-like"/>
</dbReference>
<dbReference type="GO" id="GO:0016763">
    <property type="term" value="F:pentosyltransferase activity"/>
    <property type="evidence" value="ECO:0007669"/>
    <property type="project" value="TreeGrafter"/>
</dbReference>
<dbReference type="PANTHER" id="PTHR33908">
    <property type="entry name" value="MANNOSYLTRANSFERASE YKCB-RELATED"/>
    <property type="match status" value="1"/>
</dbReference>
<keyword evidence="2" id="KW-1003">Cell membrane</keyword>
<dbReference type="EMBL" id="CP013729">
    <property type="protein sequence ID" value="ALV07660.1"/>
    <property type="molecule type" value="Genomic_DNA"/>
</dbReference>
<evidence type="ECO:0000259" key="8">
    <source>
        <dbReference type="Pfam" id="PF13231"/>
    </source>
</evidence>
<dbReference type="Proteomes" id="UP000060699">
    <property type="component" value="Chromosome"/>
</dbReference>
<accession>A0A0U3MJF3</accession>
<dbReference type="AlphaFoldDB" id="A0A0U3MJF3"/>
<dbReference type="KEGG" id="rdp:RD2015_3200"/>
<reference evidence="9 10" key="1">
    <citation type="submission" date="2015-12" db="EMBL/GenBank/DDBJ databases">
        <title>Complete genome of Roseateles depolymerans KCTC 42856.</title>
        <authorList>
            <person name="Kim K.M."/>
        </authorList>
    </citation>
    <scope>NUCLEOTIDE SEQUENCE [LARGE SCALE GENOMIC DNA]</scope>
    <source>
        <strain evidence="9 10">KCTC 42856</strain>
    </source>
</reference>
<keyword evidence="10" id="KW-1185">Reference proteome</keyword>
<name>A0A0U3MJF3_9BURK</name>
<evidence type="ECO:0000313" key="10">
    <source>
        <dbReference type="Proteomes" id="UP000060699"/>
    </source>
</evidence>
<dbReference type="InterPro" id="IPR050297">
    <property type="entry name" value="LipidA_mod_glycosyltrf_83"/>
</dbReference>
<evidence type="ECO:0000256" key="5">
    <source>
        <dbReference type="ARBA" id="ARBA00022692"/>
    </source>
</evidence>
<dbReference type="GO" id="GO:0009103">
    <property type="term" value="P:lipopolysaccharide biosynthetic process"/>
    <property type="evidence" value="ECO:0007669"/>
    <property type="project" value="UniProtKB-ARBA"/>
</dbReference>
<protein>
    <recommendedName>
        <fullName evidence="8">Glycosyltransferase RgtA/B/C/D-like domain-containing protein</fullName>
    </recommendedName>
</protein>
<organism evidence="9 10">
    <name type="scientific">Roseateles depolymerans</name>
    <dbReference type="NCBI Taxonomy" id="76731"/>
    <lineage>
        <taxon>Bacteria</taxon>
        <taxon>Pseudomonadati</taxon>
        <taxon>Pseudomonadota</taxon>
        <taxon>Betaproteobacteria</taxon>
        <taxon>Burkholderiales</taxon>
        <taxon>Sphaerotilaceae</taxon>
        <taxon>Roseateles</taxon>
    </lineage>
</organism>
<evidence type="ECO:0000256" key="6">
    <source>
        <dbReference type="ARBA" id="ARBA00022989"/>
    </source>
</evidence>
<dbReference type="PANTHER" id="PTHR33908:SF11">
    <property type="entry name" value="MEMBRANE PROTEIN"/>
    <property type="match status" value="1"/>
</dbReference>
<sequence length="592" mass="63598">MTARLRAMGRSVAWHWPAWLLGAVVGLAYFLSSPVAGDFWWFDASRHAMNSVFVYDFFAQGGWRDPIRAAKAYYDQYPGINIGFYPPFLYLVTAPLLGVFGVSHAVCQAVVSAFAALCAMAGYAWTRPLLGRAAACACGAMLVLVPEMALWGRQVQLDVPAVALLLWGVWALAKWLEAPRKRWLWLAALLLGCAMLTRVQTVLAWPLWLGVVALHPVAREQPWRLRLGATALYGLLSLPSVAAALYFAKVMGSLAGRMPDMPALWSWANWGWYAARMPEQLGIAATALLAVGLVVLVAWVAASGQAALRGRTGMALVLGLLAWLFFSVVSNKEPRFALPVLPFAMLASLLVIGHAAAAWPARRLGAMAGVGAQHSANLTASPLASTAASPAASTAAPTAASANAPPATSIAPSTTASSTASLGASPIAVAAVLVLFSAMVVEAWATHRWTEVPRVTGHREAAMLAAQLAPPDTRVMISAHRDGNFIFSLRTLGQRPDLAVRRADKLLVDMTIMRQLGIQDRGLNDADIRALLDRERVSVVVAQSAYLADQPSMQALDRLLASGCCFELRQTVPIQGQHRSDETALRVYVRRP</sequence>
<dbReference type="GO" id="GO:0005886">
    <property type="term" value="C:plasma membrane"/>
    <property type="evidence" value="ECO:0007669"/>
    <property type="project" value="UniProtKB-SubCell"/>
</dbReference>
<evidence type="ECO:0000256" key="4">
    <source>
        <dbReference type="ARBA" id="ARBA00022679"/>
    </source>
</evidence>
<keyword evidence="5" id="KW-0812">Transmembrane</keyword>
<dbReference type="Pfam" id="PF13231">
    <property type="entry name" value="PMT_2"/>
    <property type="match status" value="1"/>
</dbReference>